<keyword evidence="1" id="KW-0472">Membrane</keyword>
<feature type="transmembrane region" description="Helical" evidence="1">
    <location>
        <begin position="37"/>
        <end position="58"/>
    </location>
</feature>
<organism evidence="2 3">
    <name type="scientific">Sulfoacidibacillus ferrooxidans</name>
    <dbReference type="NCBI Taxonomy" id="2005001"/>
    <lineage>
        <taxon>Bacteria</taxon>
        <taxon>Bacillati</taxon>
        <taxon>Bacillota</taxon>
        <taxon>Bacilli</taxon>
        <taxon>Bacillales</taxon>
        <taxon>Alicyclobacillaceae</taxon>
        <taxon>Sulfoacidibacillus</taxon>
    </lineage>
</organism>
<comment type="caution">
    <text evidence="2">The sequence shown here is derived from an EMBL/GenBank/DDBJ whole genome shotgun (WGS) entry which is preliminary data.</text>
</comment>
<dbReference type="AlphaFoldDB" id="A0A9X1V8D6"/>
<dbReference type="Pfam" id="PF06686">
    <property type="entry name" value="SpoIIIAC"/>
    <property type="match status" value="1"/>
</dbReference>
<protein>
    <recommendedName>
        <fullName evidence="4">Stage III sporulation protein AC</fullName>
    </recommendedName>
</protein>
<evidence type="ECO:0008006" key="4">
    <source>
        <dbReference type="Google" id="ProtNLM"/>
    </source>
</evidence>
<keyword evidence="1" id="KW-1133">Transmembrane helix</keyword>
<reference evidence="2" key="1">
    <citation type="submission" date="2022-03" db="EMBL/GenBank/DDBJ databases">
        <title>Draft Genome Sequence of Firmicute Strain S0AB, a Heterotrophic Iron/Sulfur-Oxidizing Extreme Acidophile.</title>
        <authorList>
            <person name="Vergara E."/>
            <person name="Pakostova E."/>
            <person name="Johnson D.B."/>
            <person name="Holmes D.S."/>
        </authorList>
    </citation>
    <scope>NUCLEOTIDE SEQUENCE</scope>
    <source>
        <strain evidence="2">S0AB</strain>
    </source>
</reference>
<dbReference type="InterPro" id="IPR025664">
    <property type="entry name" value="Spore_III_AC/AD"/>
</dbReference>
<dbReference type="Proteomes" id="UP001139263">
    <property type="component" value="Unassembled WGS sequence"/>
</dbReference>
<sequence length="67" mass="7159">MSLELHVIFQIAVVGIAAAILSSLLKQSGRDEIATLVTISALVLVAAVVVTNISHLFLEIRDVFSIQ</sequence>
<evidence type="ECO:0000313" key="2">
    <source>
        <dbReference type="EMBL" id="MCI0183153.1"/>
    </source>
</evidence>
<keyword evidence="3" id="KW-1185">Reference proteome</keyword>
<proteinExistence type="predicted"/>
<dbReference type="NCBIfam" id="TIGR02848">
    <property type="entry name" value="spore_III_AC"/>
    <property type="match status" value="1"/>
</dbReference>
<accession>A0A9X1V8D6</accession>
<dbReference type="EMBL" id="JALBUF010000003">
    <property type="protein sequence ID" value="MCI0183153.1"/>
    <property type="molecule type" value="Genomic_DNA"/>
</dbReference>
<evidence type="ECO:0000256" key="1">
    <source>
        <dbReference type="SAM" id="Phobius"/>
    </source>
</evidence>
<keyword evidence="1" id="KW-0812">Transmembrane</keyword>
<dbReference type="InterPro" id="IPR009570">
    <property type="entry name" value="Spore_III_AC"/>
</dbReference>
<dbReference type="RefSeq" id="WP_241713042.1">
    <property type="nucleotide sequence ID" value="NZ_JALBUF010000003.1"/>
</dbReference>
<evidence type="ECO:0000313" key="3">
    <source>
        <dbReference type="Proteomes" id="UP001139263"/>
    </source>
</evidence>
<gene>
    <name evidence="2" type="ORF">MM817_01423</name>
</gene>
<feature type="transmembrane region" description="Helical" evidence="1">
    <location>
        <begin position="6"/>
        <end position="25"/>
    </location>
</feature>
<name>A0A9X1V8D6_9BACL</name>